<evidence type="ECO:0000256" key="6">
    <source>
        <dbReference type="SAM" id="MobiDB-lite"/>
    </source>
</evidence>
<evidence type="ECO:0000313" key="7">
    <source>
        <dbReference type="EMBL" id="MEJ8815348.1"/>
    </source>
</evidence>
<dbReference type="RefSeq" id="WP_340360562.1">
    <property type="nucleotide sequence ID" value="NZ_JBBKZU010000019.1"/>
</dbReference>
<evidence type="ECO:0000256" key="4">
    <source>
        <dbReference type="ARBA" id="ARBA00022517"/>
    </source>
</evidence>
<dbReference type="PANTHER" id="PTHR38099">
    <property type="entry name" value="LARGE RIBOSOMAL RNA SUBUNIT ACCUMULATION PROTEIN YCED"/>
    <property type="match status" value="1"/>
</dbReference>
<reference evidence="7 8" key="1">
    <citation type="submission" date="2024-03" db="EMBL/GenBank/DDBJ databases">
        <title>Novel species of the genus Variovorax.</title>
        <authorList>
            <person name="Liu Q."/>
            <person name="Xin Y.-H."/>
        </authorList>
    </citation>
    <scope>NUCLEOTIDE SEQUENCE [LARGE SCALE GENOMIC DNA]</scope>
    <source>
        <strain evidence="7 8">KACC 18899</strain>
    </source>
</reference>
<sequence>MTREFVPGRLDVNGFAEAGASISGSDPVRNYRRLHAELVEPSDELTVQWAATGERRSGADGSAVPWMHLTAYTLVPMVCQRCLGAVDVGLDVDRWFRFVSDEAIAAAEDEESEEDVLVASRDFDLRGLVEDELLMEIPVTPRHEVCPEPARLSAADPDFETAEGEKPNPFAVLKQLKSDEDK</sequence>
<evidence type="ECO:0000256" key="5">
    <source>
        <dbReference type="ARBA" id="ARBA00031841"/>
    </source>
</evidence>
<dbReference type="InterPro" id="IPR003772">
    <property type="entry name" value="YceD"/>
</dbReference>
<name>A0ABU8VNX0_9BURK</name>
<feature type="region of interest" description="Disordered" evidence="6">
    <location>
        <begin position="147"/>
        <end position="182"/>
    </location>
</feature>
<protein>
    <recommendedName>
        <fullName evidence="3">Large ribosomal RNA subunit accumulation protein YceD</fullName>
    </recommendedName>
    <alternativeName>
        <fullName evidence="5">23S rRNA accumulation protein YceD</fullName>
    </alternativeName>
</protein>
<dbReference type="PANTHER" id="PTHR38099:SF1">
    <property type="entry name" value="LARGE RIBOSOMAL RNA SUBUNIT ACCUMULATION PROTEIN YCED"/>
    <property type="match status" value="1"/>
</dbReference>
<comment type="caution">
    <text evidence="7">The sequence shown here is derived from an EMBL/GenBank/DDBJ whole genome shotgun (WGS) entry which is preliminary data.</text>
</comment>
<evidence type="ECO:0000313" key="8">
    <source>
        <dbReference type="Proteomes" id="UP001365846"/>
    </source>
</evidence>
<dbReference type="EMBL" id="JBBKZU010000019">
    <property type="protein sequence ID" value="MEJ8815348.1"/>
    <property type="molecule type" value="Genomic_DNA"/>
</dbReference>
<dbReference type="Proteomes" id="UP001365846">
    <property type="component" value="Unassembled WGS sequence"/>
</dbReference>
<dbReference type="Pfam" id="PF02620">
    <property type="entry name" value="YceD"/>
    <property type="match status" value="1"/>
</dbReference>
<comment type="similarity">
    <text evidence="2">Belongs to the DUF177 domain family.</text>
</comment>
<proteinExistence type="inferred from homology"/>
<evidence type="ECO:0000256" key="3">
    <source>
        <dbReference type="ARBA" id="ARBA00015716"/>
    </source>
</evidence>
<dbReference type="InterPro" id="IPR039255">
    <property type="entry name" value="YceD_bac"/>
</dbReference>
<evidence type="ECO:0000256" key="2">
    <source>
        <dbReference type="ARBA" id="ARBA00010740"/>
    </source>
</evidence>
<evidence type="ECO:0000256" key="1">
    <source>
        <dbReference type="ARBA" id="ARBA00002868"/>
    </source>
</evidence>
<organism evidence="7 8">
    <name type="scientific">Variovorax ureilyticus</name>
    <dbReference type="NCBI Taxonomy" id="1836198"/>
    <lineage>
        <taxon>Bacteria</taxon>
        <taxon>Pseudomonadati</taxon>
        <taxon>Pseudomonadota</taxon>
        <taxon>Betaproteobacteria</taxon>
        <taxon>Burkholderiales</taxon>
        <taxon>Comamonadaceae</taxon>
        <taxon>Variovorax</taxon>
    </lineage>
</organism>
<accession>A0ABU8VNX0</accession>
<gene>
    <name evidence="7" type="ORF">WKW77_30090</name>
</gene>
<comment type="function">
    <text evidence="1">Plays a role in synthesis, processing and/or stability of 23S rRNA.</text>
</comment>
<keyword evidence="4" id="KW-0690">Ribosome biogenesis</keyword>
<keyword evidence="8" id="KW-1185">Reference proteome</keyword>